<dbReference type="KEGG" id="dpx:DAPPUDRAFT_57290"/>
<dbReference type="InterPro" id="IPR051366">
    <property type="entry name" value="DEF8"/>
</dbReference>
<evidence type="ECO:0000256" key="4">
    <source>
        <dbReference type="ARBA" id="ARBA00022833"/>
    </source>
</evidence>
<dbReference type="HOGENOM" id="CLU_034500_2_0_1"/>
<dbReference type="eggNOG" id="KOG1829">
    <property type="taxonomic scope" value="Eukaryota"/>
</dbReference>
<evidence type="ECO:0000256" key="3">
    <source>
        <dbReference type="ARBA" id="ARBA00022771"/>
    </source>
</evidence>
<name>E9H211_DAPPU</name>
<sequence>ASMLLTLNQECSLVKQNYRCAGCSSPIGLIYGPARVCNFSGGLYCSDCHTDADEVIIPARVFLNGDYSKRKVCRAVRQFFQDIEVDPALDAIQFDRNIYSYQREFAALLDVRTQLQHLSAFLLTCRTPENAGEEFRKRTYGKEYLYIQQHVYSLVDLPLIQSGQLHQQLTKLFQYGKLHVSGCGLCSMKGFLCEACRSDAVIFPFDLDSTFRCPICGAVFHSECMDRFKPCPRCERWKSREKNQVEQTEQSDQEI</sequence>
<keyword evidence="2" id="KW-0677">Repeat</keyword>
<accession>E9H211</accession>
<evidence type="ECO:0000259" key="5">
    <source>
        <dbReference type="SMART" id="SM01175"/>
    </source>
</evidence>
<dbReference type="SMART" id="SM01175">
    <property type="entry name" value="DUF4206"/>
    <property type="match status" value="1"/>
</dbReference>
<dbReference type="OMA" id="QCQKPIS"/>
<gene>
    <name evidence="6" type="ORF">DAPPUDRAFT_57290</name>
</gene>
<organism evidence="6 7">
    <name type="scientific">Daphnia pulex</name>
    <name type="common">Water flea</name>
    <dbReference type="NCBI Taxonomy" id="6669"/>
    <lineage>
        <taxon>Eukaryota</taxon>
        <taxon>Metazoa</taxon>
        <taxon>Ecdysozoa</taxon>
        <taxon>Arthropoda</taxon>
        <taxon>Crustacea</taxon>
        <taxon>Branchiopoda</taxon>
        <taxon>Diplostraca</taxon>
        <taxon>Cladocera</taxon>
        <taxon>Anomopoda</taxon>
        <taxon>Daphniidae</taxon>
        <taxon>Daphnia</taxon>
    </lineage>
</organism>
<evidence type="ECO:0000256" key="1">
    <source>
        <dbReference type="ARBA" id="ARBA00022723"/>
    </source>
</evidence>
<keyword evidence="3" id="KW-0863">Zinc-finger</keyword>
<reference evidence="6 7" key="1">
    <citation type="journal article" date="2011" name="Science">
        <title>The ecoresponsive genome of Daphnia pulex.</title>
        <authorList>
            <person name="Colbourne J.K."/>
            <person name="Pfrender M.E."/>
            <person name="Gilbert D."/>
            <person name="Thomas W.K."/>
            <person name="Tucker A."/>
            <person name="Oakley T.H."/>
            <person name="Tokishita S."/>
            <person name="Aerts A."/>
            <person name="Arnold G.J."/>
            <person name="Basu M.K."/>
            <person name="Bauer D.J."/>
            <person name="Caceres C.E."/>
            <person name="Carmel L."/>
            <person name="Casola C."/>
            <person name="Choi J.H."/>
            <person name="Detter J.C."/>
            <person name="Dong Q."/>
            <person name="Dusheyko S."/>
            <person name="Eads B.D."/>
            <person name="Frohlich T."/>
            <person name="Geiler-Samerotte K.A."/>
            <person name="Gerlach D."/>
            <person name="Hatcher P."/>
            <person name="Jogdeo S."/>
            <person name="Krijgsveld J."/>
            <person name="Kriventseva E.V."/>
            <person name="Kultz D."/>
            <person name="Laforsch C."/>
            <person name="Lindquist E."/>
            <person name="Lopez J."/>
            <person name="Manak J.R."/>
            <person name="Muller J."/>
            <person name="Pangilinan J."/>
            <person name="Patwardhan R.P."/>
            <person name="Pitluck S."/>
            <person name="Pritham E.J."/>
            <person name="Rechtsteiner A."/>
            <person name="Rho M."/>
            <person name="Rogozin I.B."/>
            <person name="Sakarya O."/>
            <person name="Salamov A."/>
            <person name="Schaack S."/>
            <person name="Shapiro H."/>
            <person name="Shiga Y."/>
            <person name="Skalitzky C."/>
            <person name="Smith Z."/>
            <person name="Souvorov A."/>
            <person name="Sung W."/>
            <person name="Tang Z."/>
            <person name="Tsuchiya D."/>
            <person name="Tu H."/>
            <person name="Vos H."/>
            <person name="Wang M."/>
            <person name="Wolf Y.I."/>
            <person name="Yamagata H."/>
            <person name="Yamada T."/>
            <person name="Ye Y."/>
            <person name="Shaw J.R."/>
            <person name="Andrews J."/>
            <person name="Crease T.J."/>
            <person name="Tang H."/>
            <person name="Lucas S.M."/>
            <person name="Robertson H.M."/>
            <person name="Bork P."/>
            <person name="Koonin E.V."/>
            <person name="Zdobnov E.M."/>
            <person name="Grigoriev I.V."/>
            <person name="Lynch M."/>
            <person name="Boore J.L."/>
        </authorList>
    </citation>
    <scope>NUCLEOTIDE SEQUENCE [LARGE SCALE GENOMIC DNA]</scope>
</reference>
<evidence type="ECO:0000313" key="7">
    <source>
        <dbReference type="Proteomes" id="UP000000305"/>
    </source>
</evidence>
<dbReference type="Pfam" id="PF13901">
    <property type="entry name" value="RH_dom"/>
    <property type="match status" value="1"/>
</dbReference>
<proteinExistence type="predicted"/>
<dbReference type="STRING" id="6669.E9H211"/>
<dbReference type="InterPro" id="IPR025258">
    <property type="entry name" value="RH_dom"/>
</dbReference>
<keyword evidence="1" id="KW-0479">Metal-binding</keyword>
<protein>
    <recommendedName>
        <fullName evidence="5">Rubicon Homology domain-containing protein</fullName>
    </recommendedName>
</protein>
<dbReference type="GO" id="GO:0008270">
    <property type="term" value="F:zinc ion binding"/>
    <property type="evidence" value="ECO:0007669"/>
    <property type="project" value="UniProtKB-KW"/>
</dbReference>
<dbReference type="OrthoDB" id="62364at2759"/>
<dbReference type="Proteomes" id="UP000000305">
    <property type="component" value="Unassembled WGS sequence"/>
</dbReference>
<feature type="domain" description="Rubicon Homology" evidence="5">
    <location>
        <begin position="35"/>
        <end position="241"/>
    </location>
</feature>
<dbReference type="PANTHER" id="PTHR12326:SF12">
    <property type="entry name" value="PLECKSTRIN HOMOLOGY AND RUN DOMAIN CONTAINING M1"/>
    <property type="match status" value="1"/>
</dbReference>
<evidence type="ECO:0000256" key="2">
    <source>
        <dbReference type="ARBA" id="ARBA00022737"/>
    </source>
</evidence>
<keyword evidence="4" id="KW-0862">Zinc</keyword>
<evidence type="ECO:0000313" key="6">
    <source>
        <dbReference type="EMBL" id="EFX74264.1"/>
    </source>
</evidence>
<dbReference type="EMBL" id="GL732584">
    <property type="protein sequence ID" value="EFX74264.1"/>
    <property type="molecule type" value="Genomic_DNA"/>
</dbReference>
<feature type="non-terminal residue" evidence="6">
    <location>
        <position position="1"/>
    </location>
</feature>
<keyword evidence="7" id="KW-1185">Reference proteome</keyword>
<dbReference type="AlphaFoldDB" id="E9H211"/>
<dbReference type="PhylomeDB" id="E9H211"/>
<dbReference type="InParanoid" id="E9H211"/>
<dbReference type="PANTHER" id="PTHR12326">
    <property type="entry name" value="PLECKSTRIN HOMOLOGY DOMAIN CONTAINING PROTEIN"/>
    <property type="match status" value="1"/>
</dbReference>